<proteinExistence type="predicted"/>
<evidence type="ECO:0000313" key="2">
    <source>
        <dbReference type="Proteomes" id="UP000515123"/>
    </source>
</evidence>
<reference evidence="2" key="1">
    <citation type="journal article" date="2015" name="Nat. Genet.">
        <title>The pineapple genome and the evolution of CAM photosynthesis.</title>
        <authorList>
            <person name="Ming R."/>
            <person name="VanBuren R."/>
            <person name="Wai C.M."/>
            <person name="Tang H."/>
            <person name="Schatz M.C."/>
            <person name="Bowers J.E."/>
            <person name="Lyons E."/>
            <person name="Wang M.L."/>
            <person name="Chen J."/>
            <person name="Biggers E."/>
            <person name="Zhang J."/>
            <person name="Huang L."/>
            <person name="Zhang L."/>
            <person name="Miao W."/>
            <person name="Zhang J."/>
            <person name="Ye Z."/>
            <person name="Miao C."/>
            <person name="Lin Z."/>
            <person name="Wang H."/>
            <person name="Zhou H."/>
            <person name="Yim W.C."/>
            <person name="Priest H.D."/>
            <person name="Zheng C."/>
            <person name="Woodhouse M."/>
            <person name="Edger P.P."/>
            <person name="Guyot R."/>
            <person name="Guo H.B."/>
            <person name="Guo H."/>
            <person name="Zheng G."/>
            <person name="Singh R."/>
            <person name="Sharma A."/>
            <person name="Min X."/>
            <person name="Zheng Y."/>
            <person name="Lee H."/>
            <person name="Gurtowski J."/>
            <person name="Sedlazeck F.J."/>
            <person name="Harkess A."/>
            <person name="McKain M.R."/>
            <person name="Liao Z."/>
            <person name="Fang J."/>
            <person name="Liu J."/>
            <person name="Zhang X."/>
            <person name="Zhang Q."/>
            <person name="Hu W."/>
            <person name="Qin Y."/>
            <person name="Wang K."/>
            <person name="Chen L.Y."/>
            <person name="Shirley N."/>
            <person name="Lin Y.R."/>
            <person name="Liu L.Y."/>
            <person name="Hernandez A.G."/>
            <person name="Wright C.L."/>
            <person name="Bulone V."/>
            <person name="Tuskan G.A."/>
            <person name="Heath K."/>
            <person name="Zee F."/>
            <person name="Moore P.H."/>
            <person name="Sunkar R."/>
            <person name="Leebens-Mack J.H."/>
            <person name="Mockler T."/>
            <person name="Bennetzen J.L."/>
            <person name="Freeling M."/>
            <person name="Sankoff D."/>
            <person name="Paterson A.H."/>
            <person name="Zhu X."/>
            <person name="Yang X."/>
            <person name="Smith J.A."/>
            <person name="Cushman J.C."/>
            <person name="Paull R.E."/>
            <person name="Yu Q."/>
        </authorList>
    </citation>
    <scope>NUCLEOTIDE SEQUENCE [LARGE SCALE GENOMIC DNA]</scope>
    <source>
        <strain evidence="2">cv. F153</strain>
    </source>
</reference>
<dbReference type="OrthoDB" id="1717591at2759"/>
<evidence type="ECO:0000256" key="1">
    <source>
        <dbReference type="SAM" id="MobiDB-lite"/>
    </source>
</evidence>
<feature type="region of interest" description="Disordered" evidence="1">
    <location>
        <begin position="1"/>
        <end position="21"/>
    </location>
</feature>
<dbReference type="GeneID" id="109719967"/>
<protein>
    <submittedName>
        <fullName evidence="3">Uncharacterized protein LOC109719967</fullName>
    </submittedName>
</protein>
<accession>A0A6P5G219</accession>
<feature type="region of interest" description="Disordered" evidence="1">
    <location>
        <begin position="34"/>
        <end position="144"/>
    </location>
</feature>
<keyword evidence="2" id="KW-1185">Reference proteome</keyword>
<feature type="compositionally biased region" description="Basic and acidic residues" evidence="1">
    <location>
        <begin position="85"/>
        <end position="96"/>
    </location>
</feature>
<feature type="compositionally biased region" description="Basic residues" evidence="1">
    <location>
        <begin position="115"/>
        <end position="125"/>
    </location>
</feature>
<dbReference type="AlphaFoldDB" id="A0A6P5G219"/>
<sequence>SGGGGGGGASSAALDPDDFRDVFGGPPRTLLLRRFSGDLRPPPATSIYDEIFRPAAERGGGAPRRMAGEGGGRGERGRRLPGFRIPERGGKLRTEEGFYDDIFGSDGGGGGEWRRRTRSRSRSKRSSAVSSDELSPPSAAAPGEDDAVLSFFASKLRPITISSWRHEASPPSTISVGDQSSVRSFTIPFANRKENYTASTSSSRFNQQQLRPSSVNFRCFSPPETIRRTPWGGNSELDSPPSVISSVSVDPVMPSKSAATEIEKVAVMEMDCDEDSSNTIPAESSFFIEIDAHGRRKEATEVDEAIAWAKETFWNEMHKKVKVENGNENFPDIKE</sequence>
<organism evidence="2 3">
    <name type="scientific">Ananas comosus</name>
    <name type="common">Pineapple</name>
    <name type="synonym">Ananas ananas</name>
    <dbReference type="NCBI Taxonomy" id="4615"/>
    <lineage>
        <taxon>Eukaryota</taxon>
        <taxon>Viridiplantae</taxon>
        <taxon>Streptophyta</taxon>
        <taxon>Embryophyta</taxon>
        <taxon>Tracheophyta</taxon>
        <taxon>Spermatophyta</taxon>
        <taxon>Magnoliopsida</taxon>
        <taxon>Liliopsida</taxon>
        <taxon>Poales</taxon>
        <taxon>Bromeliaceae</taxon>
        <taxon>Bromelioideae</taxon>
        <taxon>Ananas</taxon>
    </lineage>
</organism>
<dbReference type="RefSeq" id="XP_020102414.1">
    <property type="nucleotide sequence ID" value="XM_020246825.1"/>
</dbReference>
<dbReference type="Proteomes" id="UP000515123">
    <property type="component" value="Linkage group 14"/>
</dbReference>
<name>A0A6P5G219_ANACO</name>
<evidence type="ECO:0000313" key="3">
    <source>
        <dbReference type="RefSeq" id="XP_020102414.1"/>
    </source>
</evidence>
<feature type="non-terminal residue" evidence="3">
    <location>
        <position position="1"/>
    </location>
</feature>
<reference evidence="3" key="2">
    <citation type="submission" date="2025-08" db="UniProtKB">
        <authorList>
            <consortium name="RefSeq"/>
        </authorList>
    </citation>
    <scope>IDENTIFICATION</scope>
    <source>
        <tissue evidence="3">Leaf</tissue>
    </source>
</reference>
<gene>
    <name evidence="3" type="primary">LOC109719967</name>
</gene>